<proteinExistence type="predicted"/>
<reference evidence="1 2" key="1">
    <citation type="journal article" date="2015" name="Plant Cell">
        <title>Oil accumulation by the oleaginous diatom Fistulifera solaris as revealed by the genome and transcriptome.</title>
        <authorList>
            <person name="Tanaka T."/>
            <person name="Maeda Y."/>
            <person name="Veluchamy A."/>
            <person name="Tanaka M."/>
            <person name="Abida H."/>
            <person name="Marechal E."/>
            <person name="Bowler C."/>
            <person name="Muto M."/>
            <person name="Sunaga Y."/>
            <person name="Tanaka M."/>
            <person name="Yoshino T."/>
            <person name="Taniguchi T."/>
            <person name="Fukuda Y."/>
            <person name="Nemoto M."/>
            <person name="Matsumoto M."/>
            <person name="Wong P.S."/>
            <person name="Aburatani S."/>
            <person name="Fujibuchi W."/>
        </authorList>
    </citation>
    <scope>NUCLEOTIDE SEQUENCE [LARGE SCALE GENOMIC DNA]</scope>
    <source>
        <strain evidence="1 2">JPCC DA0580</strain>
    </source>
</reference>
<protein>
    <submittedName>
        <fullName evidence="1">Uncharacterized protein</fullName>
    </submittedName>
</protein>
<gene>
    <name evidence="1" type="ORF">FisN_22Lh142</name>
</gene>
<dbReference type="Proteomes" id="UP000198406">
    <property type="component" value="Unassembled WGS sequence"/>
</dbReference>
<accession>A0A1Z5JCF4</accession>
<keyword evidence="2" id="KW-1185">Reference proteome</keyword>
<evidence type="ECO:0000313" key="2">
    <source>
        <dbReference type="Proteomes" id="UP000198406"/>
    </source>
</evidence>
<dbReference type="AlphaFoldDB" id="A0A1Z5JCF4"/>
<sequence>MGAPGKKVRFPDDNQLVLLLKEVENREDWTESERGALFFSKQDYANFRRSTKLVILHSEKKGYSVHLKDAFSEKSENAQEHLNQWCLHGHEHRGLERLTCKSHGEQRHEEQFRAVMAVLQTQDELLTKGKDVDPQKLRKVSYKATRAARHFARMIAKADMYAVENEALVELDDESITTTTVTSASSVVVTDDEISLPRIDTLRDSMHGQGQGKRFYRFNFMNRTRNKRKEAVPVSPHKDR</sequence>
<name>A0A1Z5JCF4_FISSO</name>
<dbReference type="OrthoDB" id="47315at2759"/>
<organism evidence="1 2">
    <name type="scientific">Fistulifera solaris</name>
    <name type="common">Oleaginous diatom</name>
    <dbReference type="NCBI Taxonomy" id="1519565"/>
    <lineage>
        <taxon>Eukaryota</taxon>
        <taxon>Sar</taxon>
        <taxon>Stramenopiles</taxon>
        <taxon>Ochrophyta</taxon>
        <taxon>Bacillariophyta</taxon>
        <taxon>Bacillariophyceae</taxon>
        <taxon>Bacillariophycidae</taxon>
        <taxon>Naviculales</taxon>
        <taxon>Naviculaceae</taxon>
        <taxon>Fistulifera</taxon>
    </lineage>
</organism>
<evidence type="ECO:0000313" key="1">
    <source>
        <dbReference type="EMBL" id="GAX11458.1"/>
    </source>
</evidence>
<dbReference type="InParanoid" id="A0A1Z5JCF4"/>
<comment type="caution">
    <text evidence="1">The sequence shown here is derived from an EMBL/GenBank/DDBJ whole genome shotgun (WGS) entry which is preliminary data.</text>
</comment>
<dbReference type="EMBL" id="BDSP01000041">
    <property type="protein sequence ID" value="GAX11458.1"/>
    <property type="molecule type" value="Genomic_DNA"/>
</dbReference>